<evidence type="ECO:0000256" key="1">
    <source>
        <dbReference type="ARBA" id="ARBA00009986"/>
    </source>
</evidence>
<evidence type="ECO:0000256" key="2">
    <source>
        <dbReference type="ARBA" id="ARBA00022746"/>
    </source>
</evidence>
<name>A0A8H4U763_9HYPO</name>
<dbReference type="InterPro" id="IPR016163">
    <property type="entry name" value="Ald_DH_C"/>
</dbReference>
<evidence type="ECO:0000313" key="10">
    <source>
        <dbReference type="Proteomes" id="UP000622797"/>
    </source>
</evidence>
<feature type="active site" evidence="5 6">
    <location>
        <position position="228"/>
    </location>
</feature>
<evidence type="ECO:0000313" key="9">
    <source>
        <dbReference type="EMBL" id="KAF4970794.1"/>
    </source>
</evidence>
<evidence type="ECO:0000256" key="7">
    <source>
        <dbReference type="RuleBase" id="RU003345"/>
    </source>
</evidence>
<proteinExistence type="inferred from homology"/>
<evidence type="ECO:0000259" key="8">
    <source>
        <dbReference type="Pfam" id="PF00171"/>
    </source>
</evidence>
<protein>
    <recommendedName>
        <fullName evidence="4">Aldehyde dehydrogenase</fullName>
    </recommendedName>
</protein>
<keyword evidence="3 4" id="KW-0560">Oxidoreductase</keyword>
<organism evidence="9 10">
    <name type="scientific">Fusarium sarcochroum</name>
    <dbReference type="NCBI Taxonomy" id="1208366"/>
    <lineage>
        <taxon>Eukaryota</taxon>
        <taxon>Fungi</taxon>
        <taxon>Dikarya</taxon>
        <taxon>Ascomycota</taxon>
        <taxon>Pezizomycotina</taxon>
        <taxon>Sordariomycetes</taxon>
        <taxon>Hypocreomycetidae</taxon>
        <taxon>Hypocreales</taxon>
        <taxon>Nectriaceae</taxon>
        <taxon>Fusarium</taxon>
        <taxon>Fusarium lateritium species complex</taxon>
    </lineage>
</organism>
<dbReference type="InterPro" id="IPR029510">
    <property type="entry name" value="Ald_DH_CS_GLU"/>
</dbReference>
<dbReference type="OrthoDB" id="440325at2759"/>
<dbReference type="AlphaFoldDB" id="A0A8H4U763"/>
<feature type="domain" description="Aldehyde dehydrogenase" evidence="8">
    <location>
        <begin position="19"/>
        <end position="446"/>
    </location>
</feature>
<dbReference type="GO" id="GO:0006081">
    <property type="term" value="P:aldehyde metabolic process"/>
    <property type="evidence" value="ECO:0007669"/>
    <property type="project" value="InterPro"/>
</dbReference>
<dbReference type="FunFam" id="3.40.605.10:FF:000004">
    <property type="entry name" value="Aldehyde dehydrogenase"/>
    <property type="match status" value="1"/>
</dbReference>
<dbReference type="Gene3D" id="3.40.309.10">
    <property type="entry name" value="Aldehyde Dehydrogenase, Chain A, domain 2"/>
    <property type="match status" value="1"/>
</dbReference>
<comment type="caution">
    <text evidence="9">The sequence shown here is derived from an EMBL/GenBank/DDBJ whole genome shotgun (WGS) entry which is preliminary data.</text>
</comment>
<gene>
    <name evidence="9" type="ORF">FSARC_2229</name>
</gene>
<dbReference type="InterPro" id="IPR016161">
    <property type="entry name" value="Ald_DH/histidinol_DH"/>
</dbReference>
<dbReference type="PROSITE" id="PS00687">
    <property type="entry name" value="ALDEHYDE_DEHYDR_GLU"/>
    <property type="match status" value="1"/>
</dbReference>
<evidence type="ECO:0000256" key="3">
    <source>
        <dbReference type="ARBA" id="ARBA00023002"/>
    </source>
</evidence>
<feature type="active site" evidence="5">
    <location>
        <position position="262"/>
    </location>
</feature>
<dbReference type="SUPFAM" id="SSF53720">
    <property type="entry name" value="ALDH-like"/>
    <property type="match status" value="1"/>
</dbReference>
<dbReference type="InterPro" id="IPR015590">
    <property type="entry name" value="Aldehyde_DH_dom"/>
</dbReference>
<keyword evidence="10" id="KW-1185">Reference proteome</keyword>
<reference evidence="9" key="2">
    <citation type="submission" date="2020-05" db="EMBL/GenBank/DDBJ databases">
        <authorList>
            <person name="Kim H.-S."/>
            <person name="Proctor R.H."/>
            <person name="Brown D.W."/>
        </authorList>
    </citation>
    <scope>NUCLEOTIDE SEQUENCE</scope>
    <source>
        <strain evidence="9">NRRL 20472</strain>
    </source>
</reference>
<dbReference type="Gene3D" id="3.40.605.10">
    <property type="entry name" value="Aldehyde Dehydrogenase, Chain A, domain 1"/>
    <property type="match status" value="1"/>
</dbReference>
<dbReference type="CDD" id="cd07135">
    <property type="entry name" value="ALDH_F14-YMR110C"/>
    <property type="match status" value="1"/>
</dbReference>
<dbReference type="GO" id="GO:0005737">
    <property type="term" value="C:cytoplasm"/>
    <property type="evidence" value="ECO:0007669"/>
    <property type="project" value="TreeGrafter"/>
</dbReference>
<dbReference type="GO" id="GO:0004029">
    <property type="term" value="F:aldehyde dehydrogenase (NAD+) activity"/>
    <property type="evidence" value="ECO:0007669"/>
    <property type="project" value="TreeGrafter"/>
</dbReference>
<evidence type="ECO:0000256" key="4">
    <source>
        <dbReference type="PIRNR" id="PIRNR036492"/>
    </source>
</evidence>
<dbReference type="PANTHER" id="PTHR43570:SF11">
    <property type="entry name" value="ALDEHYDE DEHYDROGENASE"/>
    <property type="match status" value="1"/>
</dbReference>
<sequence length="539" mass="59696">MADDTATFTIAPLEHTPLDEISAKVDLLRKTFRSGRTKDVQFRLVQIRKLYWALVDNTELMQDALFKDLGKCKYEAVLAEIDWCKTECLDMVNNLEKWLRDEPVPNIPLQFRAMKHRVRYEPLGVILNIGSFNFPFQLNLPAVVGAIACGNCVVLKASESSPNSAMVLKKIFDESLDPECYTYVNGALSETQHLLDQKFDKISFTGGKAVGKIIAKKAAETLTPVLLELGGLNPAFVTKNANLKLAARRLLWQKCLCAGQVCMSHNYILVERSILSQFLGELNSQLRTFFPKGAKNSTDFSRIVNAGHFNRLKKMLDATKGKIVLGGSMDESALFMEPTAVLVDDVEDSMMVQESFGPIFALMAVDSLDQAIDIANSVDPTPLSLNAFGSDAENKKILANVTSGGATCNDAFFHSQIPQSPLGGVGQSGMGNYHGIYSIKTFSHQRVIAEVPYWADIFFRVRYMPYQWPHMNRIKAVADPKPNFDRNGNKNKGITYFLALILGLGSKKSKGALLRWAFLVAAAAILEAKKGVLSHLLTR</sequence>
<evidence type="ECO:0000256" key="5">
    <source>
        <dbReference type="PIRSR" id="PIRSR036492-1"/>
    </source>
</evidence>
<dbReference type="Proteomes" id="UP000622797">
    <property type="component" value="Unassembled WGS sequence"/>
</dbReference>
<dbReference type="Pfam" id="PF00171">
    <property type="entry name" value="Aldedh"/>
    <property type="match status" value="1"/>
</dbReference>
<dbReference type="InterPro" id="IPR016162">
    <property type="entry name" value="Ald_DH_N"/>
</dbReference>
<dbReference type="GO" id="GO:0016117">
    <property type="term" value="P:carotenoid biosynthetic process"/>
    <property type="evidence" value="ECO:0007669"/>
    <property type="project" value="UniProtKB-KW"/>
</dbReference>
<keyword evidence="2" id="KW-0125">Carotenoid biosynthesis</keyword>
<dbReference type="EMBL" id="JABEXW010000109">
    <property type="protein sequence ID" value="KAF4970794.1"/>
    <property type="molecule type" value="Genomic_DNA"/>
</dbReference>
<reference evidence="9" key="1">
    <citation type="journal article" date="2020" name="BMC Genomics">
        <title>Correction to: Identification and distribution of gene clusters required for synthesis of sphingolipid metabolism inhibitors in diverse species of the filamentous fungus Fusarium.</title>
        <authorList>
            <person name="Kim H.S."/>
            <person name="Lohmar J.M."/>
            <person name="Busman M."/>
            <person name="Brown D.W."/>
            <person name="Naumann T.A."/>
            <person name="Divon H.H."/>
            <person name="Lysoe E."/>
            <person name="Uhlig S."/>
            <person name="Proctor R.H."/>
        </authorList>
    </citation>
    <scope>NUCLEOTIDE SEQUENCE</scope>
    <source>
        <strain evidence="9">NRRL 20472</strain>
    </source>
</reference>
<comment type="similarity">
    <text evidence="1 4 7">Belongs to the aldehyde dehydrogenase family.</text>
</comment>
<accession>A0A8H4U763</accession>
<dbReference type="PIRSF" id="PIRSF036492">
    <property type="entry name" value="ALDH"/>
    <property type="match status" value="1"/>
</dbReference>
<dbReference type="PANTHER" id="PTHR43570">
    <property type="entry name" value="ALDEHYDE DEHYDROGENASE"/>
    <property type="match status" value="1"/>
</dbReference>
<dbReference type="InterPro" id="IPR012394">
    <property type="entry name" value="Aldehyde_DH_NAD(P)"/>
</dbReference>
<evidence type="ECO:0000256" key="6">
    <source>
        <dbReference type="PROSITE-ProRule" id="PRU10007"/>
    </source>
</evidence>